<dbReference type="Proteomes" id="UP000008281">
    <property type="component" value="Unassembled WGS sequence"/>
</dbReference>
<dbReference type="EMBL" id="DS268500">
    <property type="protein sequence ID" value="EFP12934.1"/>
    <property type="molecule type" value="Genomic_DNA"/>
</dbReference>
<feature type="signal peptide" evidence="1">
    <location>
        <begin position="1"/>
        <end position="16"/>
    </location>
</feature>
<dbReference type="STRING" id="31234.E3MZF0"/>
<dbReference type="FunCoup" id="E3MZF0">
    <property type="interactions" value="1761"/>
</dbReference>
<dbReference type="RefSeq" id="XP_003098521.2">
    <property type="nucleotide sequence ID" value="XM_003098473.2"/>
</dbReference>
<dbReference type="HOGENOM" id="CLU_121588_0_0_1"/>
<organism evidence="3">
    <name type="scientific">Caenorhabditis remanei</name>
    <name type="common">Caenorhabditis vulgaris</name>
    <dbReference type="NCBI Taxonomy" id="31234"/>
    <lineage>
        <taxon>Eukaryota</taxon>
        <taxon>Metazoa</taxon>
        <taxon>Ecdysozoa</taxon>
        <taxon>Nematoda</taxon>
        <taxon>Chromadorea</taxon>
        <taxon>Rhabditida</taxon>
        <taxon>Rhabditina</taxon>
        <taxon>Rhabditomorpha</taxon>
        <taxon>Rhabditoidea</taxon>
        <taxon>Rhabditidae</taxon>
        <taxon>Peloderinae</taxon>
        <taxon>Caenorhabditis</taxon>
    </lineage>
</organism>
<dbReference type="InParanoid" id="E3MZF0"/>
<dbReference type="PANTHER" id="PTHR38633:SF2">
    <property type="entry name" value="CONSERVED SECRETED PROTEIN"/>
    <property type="match status" value="1"/>
</dbReference>
<accession>E3MZF0</accession>
<protein>
    <submittedName>
        <fullName evidence="2">Uncharacterized protein</fullName>
    </submittedName>
</protein>
<proteinExistence type="predicted"/>
<dbReference type="KEGG" id="crq:GCK72_025133"/>
<dbReference type="CTD" id="9801468"/>
<name>E3MZF0_CAERE</name>
<keyword evidence="1" id="KW-0732">Signal</keyword>
<evidence type="ECO:0000313" key="3">
    <source>
        <dbReference type="Proteomes" id="UP000008281"/>
    </source>
</evidence>
<dbReference type="GeneID" id="9801468"/>
<keyword evidence="3" id="KW-1185">Reference proteome</keyword>
<evidence type="ECO:0000256" key="1">
    <source>
        <dbReference type="SAM" id="SignalP"/>
    </source>
</evidence>
<reference evidence="2" key="1">
    <citation type="submission" date="2007-07" db="EMBL/GenBank/DDBJ databases">
        <title>PCAP assembly of the Caenorhabditis remanei genome.</title>
        <authorList>
            <consortium name="The Caenorhabditis remanei Sequencing Consortium"/>
            <person name="Wilson R.K."/>
        </authorList>
    </citation>
    <scope>NUCLEOTIDE SEQUENCE [LARGE SCALE GENOMIC DNA]</scope>
    <source>
        <strain evidence="2">PB4641</strain>
    </source>
</reference>
<dbReference type="PANTHER" id="PTHR38633">
    <property type="entry name" value="PROTEIN CBG15573-RELATED"/>
    <property type="match status" value="1"/>
</dbReference>
<gene>
    <name evidence="2" type="ORF">CRE_05945</name>
</gene>
<dbReference type="AlphaFoldDB" id="E3MZF0"/>
<sequence length="172" mass="18882">MAFILLSTAFIAMVAANGYGPAADNTYGAAPAPYPSSGNAVYVDNDDYSNESHDRSKKSFRKLKDLKVTGVFDADIRYYKHDGEYYAEISCTQTASKYIWILADSDTTIPTFGLAGTVALAGGVNVQYVAKYKNHGKWTGHDFEKDDKHKFRRVGCYTGTLTSEVTEGPMDT</sequence>
<evidence type="ECO:0000313" key="2">
    <source>
        <dbReference type="EMBL" id="EFP12934.1"/>
    </source>
</evidence>
<feature type="chain" id="PRO_5003175764" evidence="1">
    <location>
        <begin position="17"/>
        <end position="172"/>
    </location>
</feature>
<dbReference type="OMA" id="YIWILAD"/>
<dbReference type="OrthoDB" id="5868955at2759"/>
<dbReference type="eggNOG" id="ENOG502TI7J">
    <property type="taxonomic scope" value="Eukaryota"/>
</dbReference>